<name>A0ABQ9URX5_SAGOE</name>
<accession>A0ABQ9URX5</accession>
<comment type="caution">
    <text evidence="2">The sequence shown here is derived from an EMBL/GenBank/DDBJ whole genome shotgun (WGS) entry which is preliminary data.</text>
</comment>
<reference evidence="2 3" key="1">
    <citation type="submission" date="2023-05" db="EMBL/GenBank/DDBJ databases">
        <title>B98-5 Cell Line De Novo Hybrid Assembly: An Optical Mapping Approach.</title>
        <authorList>
            <person name="Kananen K."/>
            <person name="Auerbach J.A."/>
            <person name="Kautto E."/>
            <person name="Blachly J.S."/>
        </authorList>
    </citation>
    <scope>NUCLEOTIDE SEQUENCE [LARGE SCALE GENOMIC DNA]</scope>
    <source>
        <strain evidence="2">B95-8</strain>
        <tissue evidence="2">Cell line</tissue>
    </source>
</reference>
<gene>
    <name evidence="2" type="ORF">P7K49_024458</name>
</gene>
<dbReference type="Proteomes" id="UP001266305">
    <property type="component" value="Unassembled WGS sequence"/>
</dbReference>
<evidence type="ECO:0000313" key="2">
    <source>
        <dbReference type="EMBL" id="KAK2099007.1"/>
    </source>
</evidence>
<feature type="region of interest" description="Disordered" evidence="1">
    <location>
        <begin position="85"/>
        <end position="106"/>
    </location>
</feature>
<sequence length="106" mass="12225">MALDTQSQASIRGGLWKMIWLHKRQVKLLNAFSTKIVVLPRFPIIKILGIQDGYLMEQLHASEAFIKLNDDMGRTEIHCSTSLMKKPEDERHHVQDMKASHPFPCQ</sequence>
<protein>
    <submittedName>
        <fullName evidence="2">Uncharacterized protein</fullName>
    </submittedName>
</protein>
<proteinExistence type="predicted"/>
<feature type="compositionally biased region" description="Basic and acidic residues" evidence="1">
    <location>
        <begin position="85"/>
        <end position="99"/>
    </location>
</feature>
<organism evidence="2 3">
    <name type="scientific">Saguinus oedipus</name>
    <name type="common">Cotton-top tamarin</name>
    <name type="synonym">Oedipomidas oedipus</name>
    <dbReference type="NCBI Taxonomy" id="9490"/>
    <lineage>
        <taxon>Eukaryota</taxon>
        <taxon>Metazoa</taxon>
        <taxon>Chordata</taxon>
        <taxon>Craniata</taxon>
        <taxon>Vertebrata</taxon>
        <taxon>Euteleostomi</taxon>
        <taxon>Mammalia</taxon>
        <taxon>Eutheria</taxon>
        <taxon>Euarchontoglires</taxon>
        <taxon>Primates</taxon>
        <taxon>Haplorrhini</taxon>
        <taxon>Platyrrhini</taxon>
        <taxon>Cebidae</taxon>
        <taxon>Callitrichinae</taxon>
        <taxon>Saguinus</taxon>
    </lineage>
</organism>
<keyword evidence="3" id="KW-1185">Reference proteome</keyword>
<evidence type="ECO:0000256" key="1">
    <source>
        <dbReference type="SAM" id="MobiDB-lite"/>
    </source>
</evidence>
<evidence type="ECO:0000313" key="3">
    <source>
        <dbReference type="Proteomes" id="UP001266305"/>
    </source>
</evidence>
<dbReference type="EMBL" id="JASSZA010000011">
    <property type="protein sequence ID" value="KAK2099007.1"/>
    <property type="molecule type" value="Genomic_DNA"/>
</dbReference>